<keyword evidence="3 5" id="KW-0269">Exonuclease</keyword>
<evidence type="ECO:0000256" key="2">
    <source>
        <dbReference type="ARBA" id="ARBA00022801"/>
    </source>
</evidence>
<evidence type="ECO:0000313" key="5">
    <source>
        <dbReference type="EMBL" id="QUX26497.1"/>
    </source>
</evidence>
<dbReference type="SUPFAM" id="SSF53098">
    <property type="entry name" value="Ribonuclease H-like"/>
    <property type="match status" value="1"/>
</dbReference>
<keyword evidence="5" id="KW-0614">Plasmid</keyword>
<reference evidence="6" key="1">
    <citation type="submission" date="2021-05" db="EMBL/GenBank/DDBJ databases">
        <title>Direct Submission.</title>
        <authorList>
            <person name="Li K."/>
            <person name="Gao J."/>
        </authorList>
    </citation>
    <scope>NUCLEOTIDE SEQUENCE [LARGE SCALE GENOMIC DNA]</scope>
    <source>
        <strain evidence="6">Mg02</strain>
        <plasmid evidence="6">unnamed4</plasmid>
    </source>
</reference>
<dbReference type="CDD" id="cd06127">
    <property type="entry name" value="DEDDh"/>
    <property type="match status" value="1"/>
</dbReference>
<keyword evidence="1" id="KW-0540">Nuclease</keyword>
<evidence type="ECO:0000256" key="3">
    <source>
        <dbReference type="ARBA" id="ARBA00022839"/>
    </source>
</evidence>
<dbReference type="EMBL" id="CP074136">
    <property type="protein sequence ID" value="QUX26497.1"/>
    <property type="molecule type" value="Genomic_DNA"/>
</dbReference>
<dbReference type="SMART" id="SM00479">
    <property type="entry name" value="EXOIII"/>
    <property type="match status" value="1"/>
</dbReference>
<dbReference type="PANTHER" id="PTHR30231">
    <property type="entry name" value="DNA POLYMERASE III SUBUNIT EPSILON"/>
    <property type="match status" value="1"/>
</dbReference>
<dbReference type="GO" id="GO:0004527">
    <property type="term" value="F:exonuclease activity"/>
    <property type="evidence" value="ECO:0007669"/>
    <property type="project" value="UniProtKB-KW"/>
</dbReference>
<keyword evidence="2" id="KW-0378">Hydrolase</keyword>
<evidence type="ECO:0000259" key="4">
    <source>
        <dbReference type="SMART" id="SM00479"/>
    </source>
</evidence>
<name>A0A975KTY5_9ACTN</name>
<protein>
    <submittedName>
        <fullName evidence="5">3'-5' exonuclease</fullName>
    </submittedName>
</protein>
<proteinExistence type="predicted"/>
<evidence type="ECO:0000256" key="1">
    <source>
        <dbReference type="ARBA" id="ARBA00022722"/>
    </source>
</evidence>
<dbReference type="RefSeq" id="WP_220566076.1">
    <property type="nucleotide sequence ID" value="NZ_CP074136.1"/>
</dbReference>
<accession>A0A975KTY5</accession>
<dbReference type="InterPro" id="IPR012337">
    <property type="entry name" value="RNaseH-like_sf"/>
</dbReference>
<dbReference type="PANTHER" id="PTHR30231:SF4">
    <property type="entry name" value="PROTEIN NEN2"/>
    <property type="match status" value="1"/>
</dbReference>
<gene>
    <name evidence="5" type="ORF">KGD84_32895</name>
</gene>
<evidence type="ECO:0000313" key="6">
    <source>
        <dbReference type="Proteomes" id="UP000676079"/>
    </source>
</evidence>
<feature type="domain" description="Exonuclease" evidence="4">
    <location>
        <begin position="203"/>
        <end position="375"/>
    </location>
</feature>
<organism evidence="5 6">
    <name type="scientific">Nocardiopsis changdeensis</name>
    <dbReference type="NCBI Taxonomy" id="2831969"/>
    <lineage>
        <taxon>Bacteria</taxon>
        <taxon>Bacillati</taxon>
        <taxon>Actinomycetota</taxon>
        <taxon>Actinomycetes</taxon>
        <taxon>Streptosporangiales</taxon>
        <taxon>Nocardiopsidaceae</taxon>
        <taxon>Nocardiopsis</taxon>
    </lineage>
</organism>
<dbReference type="InterPro" id="IPR036397">
    <property type="entry name" value="RNaseH_sf"/>
</dbReference>
<sequence length="391" mass="43276">MVGKTRSTERADYGPGQAAARAGLSLGEWRRAVRSGLIRHADVDGTRWSAAAVERARASRASIRTGLQVLAAPEYRWGQAPAHLLTRAQLAETGPDRPVPLRPGGPIRGVVRFRRDRDRLYLYDVREAVPKREPTAAQKAAAERRRLAARTCAGCGKVAGDRSELSRTKRLCPTCVAQSWTRKFAADRQDAAAWAREVLDDPATVFLDTETTDLCGYLVEISVTDRRGRVLLDTVVDPRAEIDPGAQAVHGIGAADLVGAPVYADLAARLWEVLRGRRVVIYNAEFDTAVLRREVVRAAAELGPRPRDLVERYWLPLERSARWECAMEWYAQWYGEWDHYHRDYTWQPLGGGHRALGDCRAVRERLVEMAAALSPAGSADQGQPVLAGLDA</sequence>
<keyword evidence="6" id="KW-1185">Reference proteome</keyword>
<dbReference type="InterPro" id="IPR013520">
    <property type="entry name" value="Ribonucl_H"/>
</dbReference>
<dbReference type="Proteomes" id="UP000676079">
    <property type="component" value="Plasmid unnamed4"/>
</dbReference>
<dbReference type="Pfam" id="PF00929">
    <property type="entry name" value="RNase_T"/>
    <property type="match status" value="1"/>
</dbReference>
<geneLocation type="plasmid" evidence="5 6">
    <name>unnamed4</name>
</geneLocation>
<dbReference type="Gene3D" id="3.30.420.10">
    <property type="entry name" value="Ribonuclease H-like superfamily/Ribonuclease H"/>
    <property type="match status" value="1"/>
</dbReference>